<dbReference type="EMBL" id="KV784356">
    <property type="protein sequence ID" value="OEU18353.1"/>
    <property type="molecule type" value="Genomic_DNA"/>
</dbReference>
<proteinExistence type="predicted"/>
<evidence type="ECO:0000313" key="3">
    <source>
        <dbReference type="Proteomes" id="UP000095751"/>
    </source>
</evidence>
<name>A0A1E7FKM5_9STRA</name>
<reference evidence="2 3" key="1">
    <citation type="submission" date="2016-09" db="EMBL/GenBank/DDBJ databases">
        <title>Extensive genetic diversity and differential bi-allelic expression allows diatom success in the polar Southern Ocean.</title>
        <authorList>
            <consortium name="DOE Joint Genome Institute"/>
            <person name="Mock T."/>
            <person name="Otillar R.P."/>
            <person name="Strauss J."/>
            <person name="Dupont C."/>
            <person name="Frickenhaus S."/>
            <person name="Maumus F."/>
            <person name="Mcmullan M."/>
            <person name="Sanges R."/>
            <person name="Schmutz J."/>
            <person name="Toseland A."/>
            <person name="Valas R."/>
            <person name="Veluchamy A."/>
            <person name="Ward B.J."/>
            <person name="Allen A."/>
            <person name="Barry K."/>
            <person name="Falciatore A."/>
            <person name="Ferrante M."/>
            <person name="Fortunato A.E."/>
            <person name="Gloeckner G."/>
            <person name="Gruber A."/>
            <person name="Hipkin R."/>
            <person name="Janech M."/>
            <person name="Kroth P."/>
            <person name="Leese F."/>
            <person name="Lindquist E."/>
            <person name="Lyon B.R."/>
            <person name="Martin J."/>
            <person name="Mayer C."/>
            <person name="Parker M."/>
            <person name="Quesneville H."/>
            <person name="Raymond J."/>
            <person name="Uhlig C."/>
            <person name="Valentin K.U."/>
            <person name="Worden A.Z."/>
            <person name="Armbrust E.V."/>
            <person name="Bowler C."/>
            <person name="Green B."/>
            <person name="Moulton V."/>
            <person name="Van Oosterhout C."/>
            <person name="Grigoriev I."/>
        </authorList>
    </citation>
    <scope>NUCLEOTIDE SEQUENCE [LARGE SCALE GENOMIC DNA]</scope>
    <source>
        <strain evidence="2 3">CCMP1102</strain>
    </source>
</reference>
<keyword evidence="3" id="KW-1185">Reference proteome</keyword>
<dbReference type="AlphaFoldDB" id="A0A1E7FKM5"/>
<protein>
    <submittedName>
        <fullName evidence="2">Uncharacterized protein</fullName>
    </submittedName>
</protein>
<dbReference type="KEGG" id="fcy:FRACYDRAFT_268274"/>
<gene>
    <name evidence="2" type="ORF">FRACYDRAFT_268274</name>
</gene>
<dbReference type="Proteomes" id="UP000095751">
    <property type="component" value="Unassembled WGS sequence"/>
</dbReference>
<accession>A0A1E7FKM5</accession>
<dbReference type="InParanoid" id="A0A1E7FKM5"/>
<organism evidence="2 3">
    <name type="scientific">Fragilariopsis cylindrus CCMP1102</name>
    <dbReference type="NCBI Taxonomy" id="635003"/>
    <lineage>
        <taxon>Eukaryota</taxon>
        <taxon>Sar</taxon>
        <taxon>Stramenopiles</taxon>
        <taxon>Ochrophyta</taxon>
        <taxon>Bacillariophyta</taxon>
        <taxon>Bacillariophyceae</taxon>
        <taxon>Bacillariophycidae</taxon>
        <taxon>Bacillariales</taxon>
        <taxon>Bacillariaceae</taxon>
        <taxon>Fragilariopsis</taxon>
    </lineage>
</organism>
<evidence type="ECO:0000256" key="1">
    <source>
        <dbReference type="SAM" id="MobiDB-lite"/>
    </source>
</evidence>
<sequence length="62" mass="7106">MKTTTNNGKRLCSLEKNRSSLDEYEYDYDSSGDEISEQSMNERMQATTTTTTTTKKKLEANE</sequence>
<feature type="region of interest" description="Disordered" evidence="1">
    <location>
        <begin position="28"/>
        <end position="62"/>
    </location>
</feature>
<evidence type="ECO:0000313" key="2">
    <source>
        <dbReference type="EMBL" id="OEU18353.1"/>
    </source>
</evidence>